<sequence length="83" mass="9646">MYYVYILRSGSNNKYYIGYTSDLNQRIKSHNSGRNKSTKVGIPWKVVHNEQFEDKKSAWLREKQIKDYKGGEAFKKLINGGVA</sequence>
<accession>A0A1F6V297</accession>
<dbReference type="EMBL" id="MFTO01000013">
    <property type="protein sequence ID" value="OGI63762.1"/>
    <property type="molecule type" value="Genomic_DNA"/>
</dbReference>
<comment type="caution">
    <text evidence="3">The sequence shown here is derived from an EMBL/GenBank/DDBJ whole genome shotgun (WGS) entry which is preliminary data.</text>
</comment>
<dbReference type="PANTHER" id="PTHR34477">
    <property type="entry name" value="UPF0213 PROTEIN YHBQ"/>
    <property type="match status" value="1"/>
</dbReference>
<dbReference type="InterPro" id="IPR000305">
    <property type="entry name" value="GIY-YIG_endonuc"/>
</dbReference>
<dbReference type="CDD" id="cd10449">
    <property type="entry name" value="GIY-YIG_SLX1_like"/>
    <property type="match status" value="1"/>
</dbReference>
<dbReference type="Proteomes" id="UP000178985">
    <property type="component" value="Unassembled WGS sequence"/>
</dbReference>
<dbReference type="InterPro" id="IPR050190">
    <property type="entry name" value="UPF0213_domain"/>
</dbReference>
<dbReference type="SUPFAM" id="SSF82771">
    <property type="entry name" value="GIY-YIG endonuclease"/>
    <property type="match status" value="1"/>
</dbReference>
<keyword evidence="3" id="KW-0540">Nuclease</keyword>
<name>A0A1F6V297_9BACT</name>
<dbReference type="Gene3D" id="3.40.1440.10">
    <property type="entry name" value="GIY-YIG endonuclease"/>
    <property type="match status" value="1"/>
</dbReference>
<evidence type="ECO:0000313" key="4">
    <source>
        <dbReference type="Proteomes" id="UP000178985"/>
    </source>
</evidence>
<keyword evidence="3" id="KW-0255">Endonuclease</keyword>
<dbReference type="PROSITE" id="PS50164">
    <property type="entry name" value="GIY_YIG"/>
    <property type="match status" value="1"/>
</dbReference>
<evidence type="ECO:0000256" key="1">
    <source>
        <dbReference type="ARBA" id="ARBA00007435"/>
    </source>
</evidence>
<protein>
    <submittedName>
        <fullName evidence="3">Endonuclease</fullName>
    </submittedName>
</protein>
<comment type="similarity">
    <text evidence="1">Belongs to the UPF0213 family.</text>
</comment>
<dbReference type="AlphaFoldDB" id="A0A1F6V297"/>
<proteinExistence type="inferred from homology"/>
<feature type="domain" description="GIY-YIG" evidence="2">
    <location>
        <begin position="1"/>
        <end position="80"/>
    </location>
</feature>
<dbReference type="PANTHER" id="PTHR34477:SF1">
    <property type="entry name" value="UPF0213 PROTEIN YHBQ"/>
    <property type="match status" value="1"/>
</dbReference>
<evidence type="ECO:0000313" key="3">
    <source>
        <dbReference type="EMBL" id="OGI63762.1"/>
    </source>
</evidence>
<keyword evidence="3" id="KW-0378">Hydrolase</keyword>
<dbReference type="GO" id="GO:0004519">
    <property type="term" value="F:endonuclease activity"/>
    <property type="evidence" value="ECO:0007669"/>
    <property type="project" value="UniProtKB-KW"/>
</dbReference>
<dbReference type="InterPro" id="IPR035901">
    <property type="entry name" value="GIY-YIG_endonuc_sf"/>
</dbReference>
<dbReference type="Pfam" id="PF01541">
    <property type="entry name" value="GIY-YIG"/>
    <property type="match status" value="1"/>
</dbReference>
<evidence type="ECO:0000259" key="2">
    <source>
        <dbReference type="PROSITE" id="PS50164"/>
    </source>
</evidence>
<gene>
    <name evidence="3" type="ORF">A2733_02225</name>
</gene>
<organism evidence="3 4">
    <name type="scientific">Candidatus Nomurabacteria bacterium RIFCSPHIGHO2_01_FULL_40_20</name>
    <dbReference type="NCBI Taxonomy" id="1801738"/>
    <lineage>
        <taxon>Bacteria</taxon>
        <taxon>Candidatus Nomuraibacteriota</taxon>
    </lineage>
</organism>
<reference evidence="3 4" key="1">
    <citation type="journal article" date="2016" name="Nat. Commun.">
        <title>Thousands of microbial genomes shed light on interconnected biogeochemical processes in an aquifer system.</title>
        <authorList>
            <person name="Anantharaman K."/>
            <person name="Brown C.T."/>
            <person name="Hug L.A."/>
            <person name="Sharon I."/>
            <person name="Castelle C.J."/>
            <person name="Probst A.J."/>
            <person name="Thomas B.C."/>
            <person name="Singh A."/>
            <person name="Wilkins M.J."/>
            <person name="Karaoz U."/>
            <person name="Brodie E.L."/>
            <person name="Williams K.H."/>
            <person name="Hubbard S.S."/>
            <person name="Banfield J.F."/>
        </authorList>
    </citation>
    <scope>NUCLEOTIDE SEQUENCE [LARGE SCALE GENOMIC DNA]</scope>
</reference>